<feature type="compositionally biased region" description="Polar residues" evidence="1">
    <location>
        <begin position="133"/>
        <end position="147"/>
    </location>
</feature>
<feature type="region of interest" description="Disordered" evidence="1">
    <location>
        <begin position="124"/>
        <end position="147"/>
    </location>
</feature>
<dbReference type="AlphaFoldDB" id="A0A914UN30"/>
<feature type="region of interest" description="Disordered" evidence="1">
    <location>
        <begin position="1"/>
        <end position="37"/>
    </location>
</feature>
<sequence>MPATVAYRRRAGDERTQSGVESVGPSVRRPSESIGQPIDERAVCSGGRHVRRAAFINSNRPRRHRFHRIPLAVSESPKARKTGSRRVGAASPLPLFPPYCPLQSFEEPPLLHFGDAEELPSSTHACETRTKRQTSGIQTLTHKPSLY</sequence>
<proteinExistence type="predicted"/>
<keyword evidence="2" id="KW-1185">Reference proteome</keyword>
<dbReference type="WBParaSite" id="PSAMB.scaffold11283size3465.g34022.t1">
    <property type="protein sequence ID" value="PSAMB.scaffold11283size3465.g34022.t1"/>
    <property type="gene ID" value="PSAMB.scaffold11283size3465.g34022"/>
</dbReference>
<organism evidence="2 3">
    <name type="scientific">Plectus sambesii</name>
    <dbReference type="NCBI Taxonomy" id="2011161"/>
    <lineage>
        <taxon>Eukaryota</taxon>
        <taxon>Metazoa</taxon>
        <taxon>Ecdysozoa</taxon>
        <taxon>Nematoda</taxon>
        <taxon>Chromadorea</taxon>
        <taxon>Plectida</taxon>
        <taxon>Plectina</taxon>
        <taxon>Plectoidea</taxon>
        <taxon>Plectidae</taxon>
        <taxon>Plectus</taxon>
    </lineage>
</organism>
<accession>A0A914UN30</accession>
<evidence type="ECO:0000313" key="2">
    <source>
        <dbReference type="Proteomes" id="UP000887566"/>
    </source>
</evidence>
<reference evidence="3" key="1">
    <citation type="submission" date="2022-11" db="UniProtKB">
        <authorList>
            <consortium name="WormBaseParasite"/>
        </authorList>
    </citation>
    <scope>IDENTIFICATION</scope>
</reference>
<evidence type="ECO:0000313" key="3">
    <source>
        <dbReference type="WBParaSite" id="PSAMB.scaffold11283size3465.g34022.t1"/>
    </source>
</evidence>
<evidence type="ECO:0000256" key="1">
    <source>
        <dbReference type="SAM" id="MobiDB-lite"/>
    </source>
</evidence>
<name>A0A914UN30_9BILA</name>
<protein>
    <submittedName>
        <fullName evidence="3">Uncharacterized protein</fullName>
    </submittedName>
</protein>
<dbReference type="Proteomes" id="UP000887566">
    <property type="component" value="Unplaced"/>
</dbReference>